<dbReference type="AlphaFoldDB" id="A0A0E0RBH5"/>
<protein>
    <submittedName>
        <fullName evidence="1">Uncharacterized protein</fullName>
    </submittedName>
</protein>
<evidence type="ECO:0000313" key="2">
    <source>
        <dbReference type="Proteomes" id="UP000008022"/>
    </source>
</evidence>
<dbReference type="EnsemblPlants" id="ORUFI11G23010.1">
    <property type="protein sequence ID" value="ORUFI11G23010.1"/>
    <property type="gene ID" value="ORUFI11G23010"/>
</dbReference>
<proteinExistence type="predicted"/>
<reference evidence="1" key="2">
    <citation type="submission" date="2015-06" db="UniProtKB">
        <authorList>
            <consortium name="EnsemblPlants"/>
        </authorList>
    </citation>
    <scope>IDENTIFICATION</scope>
</reference>
<reference evidence="2" key="1">
    <citation type="submission" date="2013-06" db="EMBL/GenBank/DDBJ databases">
        <authorList>
            <person name="Zhao Q."/>
        </authorList>
    </citation>
    <scope>NUCLEOTIDE SEQUENCE</scope>
    <source>
        <strain evidence="2">cv. W1943</strain>
    </source>
</reference>
<dbReference type="Proteomes" id="UP000008022">
    <property type="component" value="Unassembled WGS sequence"/>
</dbReference>
<dbReference type="Gramene" id="ORUFI11G23010.1">
    <property type="protein sequence ID" value="ORUFI11G23010.1"/>
    <property type="gene ID" value="ORUFI11G23010"/>
</dbReference>
<accession>A0A0E0RBH5</accession>
<sequence>MELELNGSNKHVLLPLLKESANRIAKVILCNLGEEFGDFPQFIDLPLKGKYKYIYPLLNEVDLGAFTNCSSALGTLKPSRTVLRLFIDLEMWLMMMMTMDLHKLFFGPLTDDDALHKLFFGPSLIDDDHDDKLRHGDDEVTMKASSNGELVMMKANSDRELVV</sequence>
<name>A0A0E0RBH5_ORYRU</name>
<keyword evidence="2" id="KW-1185">Reference proteome</keyword>
<organism evidence="1 2">
    <name type="scientific">Oryza rufipogon</name>
    <name type="common">Brownbeard rice</name>
    <name type="synonym">Asian wild rice</name>
    <dbReference type="NCBI Taxonomy" id="4529"/>
    <lineage>
        <taxon>Eukaryota</taxon>
        <taxon>Viridiplantae</taxon>
        <taxon>Streptophyta</taxon>
        <taxon>Embryophyta</taxon>
        <taxon>Tracheophyta</taxon>
        <taxon>Spermatophyta</taxon>
        <taxon>Magnoliopsida</taxon>
        <taxon>Liliopsida</taxon>
        <taxon>Poales</taxon>
        <taxon>Poaceae</taxon>
        <taxon>BOP clade</taxon>
        <taxon>Oryzoideae</taxon>
        <taxon>Oryzeae</taxon>
        <taxon>Oryzinae</taxon>
        <taxon>Oryza</taxon>
    </lineage>
</organism>
<evidence type="ECO:0000313" key="1">
    <source>
        <dbReference type="EnsemblPlants" id="ORUFI11G23010.1"/>
    </source>
</evidence>
<dbReference type="HOGENOM" id="CLU_138195_0_0_1"/>